<sequence length="42" mass="5069">MAYWRKIQFLGCQLIYLTGITQEWETALKTRQLFSGYLRANR</sequence>
<organism evidence="1 2">
    <name type="scientific">Floridaenema fluviatile BLCC-F154</name>
    <dbReference type="NCBI Taxonomy" id="3153640"/>
    <lineage>
        <taxon>Bacteria</taxon>
        <taxon>Bacillati</taxon>
        <taxon>Cyanobacteriota</taxon>
        <taxon>Cyanophyceae</taxon>
        <taxon>Oscillatoriophycideae</taxon>
        <taxon>Aerosakkonematales</taxon>
        <taxon>Aerosakkonemataceae</taxon>
        <taxon>Floridanema</taxon>
        <taxon>Floridanema fluviatile</taxon>
    </lineage>
</organism>
<keyword evidence="2" id="KW-1185">Reference proteome</keyword>
<evidence type="ECO:0000313" key="1">
    <source>
        <dbReference type="EMBL" id="MFB2937227.1"/>
    </source>
</evidence>
<comment type="caution">
    <text evidence="1">The sequence shown here is derived from an EMBL/GenBank/DDBJ whole genome shotgun (WGS) entry which is preliminary data.</text>
</comment>
<gene>
    <name evidence="1" type="ORF">ACE1B6_18425</name>
</gene>
<evidence type="ECO:0000313" key="2">
    <source>
        <dbReference type="Proteomes" id="UP001576776"/>
    </source>
</evidence>
<dbReference type="EMBL" id="JBHFNS010000070">
    <property type="protein sequence ID" value="MFB2937227.1"/>
    <property type="molecule type" value="Genomic_DNA"/>
</dbReference>
<proteinExistence type="predicted"/>
<reference evidence="1 2" key="1">
    <citation type="submission" date="2024-09" db="EMBL/GenBank/DDBJ databases">
        <title>Floridaenema gen nov. (Aerosakkonemataceae, Aerosakkonematales ord. nov., Cyanobacteria) from benthic tropical and subtropical fresh waters, with the description of four new species.</title>
        <authorList>
            <person name="Moretto J.A."/>
            <person name="Berthold D.E."/>
            <person name="Lefler F.W."/>
            <person name="Huang I.-S."/>
            <person name="Laughinghouse H. IV."/>
        </authorList>
    </citation>
    <scope>NUCLEOTIDE SEQUENCE [LARGE SCALE GENOMIC DNA]</scope>
    <source>
        <strain evidence="1 2">BLCC-F154</strain>
    </source>
</reference>
<dbReference type="RefSeq" id="WP_413258713.1">
    <property type="nucleotide sequence ID" value="NZ_JBHFNS010000070.1"/>
</dbReference>
<dbReference type="Proteomes" id="UP001576776">
    <property type="component" value="Unassembled WGS sequence"/>
</dbReference>
<name>A0ABV4YEP3_9CYAN</name>
<accession>A0ABV4YEP3</accession>
<protein>
    <submittedName>
        <fullName evidence="1">Uncharacterized protein</fullName>
    </submittedName>
</protein>